<organism evidence="1 2">
    <name type="scientific">Chaetomium tenue</name>
    <dbReference type="NCBI Taxonomy" id="1854479"/>
    <lineage>
        <taxon>Eukaryota</taxon>
        <taxon>Fungi</taxon>
        <taxon>Dikarya</taxon>
        <taxon>Ascomycota</taxon>
        <taxon>Pezizomycotina</taxon>
        <taxon>Sordariomycetes</taxon>
        <taxon>Sordariomycetidae</taxon>
        <taxon>Sordariales</taxon>
        <taxon>Chaetomiaceae</taxon>
        <taxon>Chaetomium</taxon>
    </lineage>
</organism>
<accession>A0ACB7PE75</accession>
<dbReference type="Proteomes" id="UP000724584">
    <property type="component" value="Unassembled WGS sequence"/>
</dbReference>
<comment type="caution">
    <text evidence="1">The sequence shown here is derived from an EMBL/GenBank/DDBJ whole genome shotgun (WGS) entry which is preliminary data.</text>
</comment>
<evidence type="ECO:0000313" key="1">
    <source>
        <dbReference type="EMBL" id="KAH6637136.1"/>
    </source>
</evidence>
<proteinExistence type="predicted"/>
<name>A0ACB7PE75_9PEZI</name>
<keyword evidence="2" id="KW-1185">Reference proteome</keyword>
<reference evidence="1 2" key="1">
    <citation type="journal article" date="2021" name="Nat. Commun.">
        <title>Genetic determinants of endophytism in the Arabidopsis root mycobiome.</title>
        <authorList>
            <person name="Mesny F."/>
            <person name="Miyauchi S."/>
            <person name="Thiergart T."/>
            <person name="Pickel B."/>
            <person name="Atanasova L."/>
            <person name="Karlsson M."/>
            <person name="Huettel B."/>
            <person name="Barry K.W."/>
            <person name="Haridas S."/>
            <person name="Chen C."/>
            <person name="Bauer D."/>
            <person name="Andreopoulos W."/>
            <person name="Pangilinan J."/>
            <person name="LaButti K."/>
            <person name="Riley R."/>
            <person name="Lipzen A."/>
            <person name="Clum A."/>
            <person name="Drula E."/>
            <person name="Henrissat B."/>
            <person name="Kohler A."/>
            <person name="Grigoriev I.V."/>
            <person name="Martin F.M."/>
            <person name="Hacquard S."/>
        </authorList>
    </citation>
    <scope>NUCLEOTIDE SEQUENCE [LARGE SCALE GENOMIC DNA]</scope>
    <source>
        <strain evidence="1 2">MPI-SDFR-AT-0079</strain>
    </source>
</reference>
<protein>
    <submittedName>
        <fullName evidence="1">Uncharacterized protein</fullName>
    </submittedName>
</protein>
<gene>
    <name evidence="1" type="ORF">F5144DRAFT_592093</name>
</gene>
<dbReference type="EMBL" id="JAGIZQ010000003">
    <property type="protein sequence ID" value="KAH6637136.1"/>
    <property type="molecule type" value="Genomic_DNA"/>
</dbReference>
<sequence>MPVCRYYQQGYCRFGNACKYEHPPKGGQQQNYNNNNRFGPLSGQSSQGMSGRPAVEAIERDLRNELPGWILSCYGPGRDAPEQLWGGYPREQSVEEIRLHFMMGAMAGNPQGALNDIQMLHQNAQQQIQHTLSNVPMAIQYIVEAGKNHPNRIDICKGAEGGSTTGTAFGGSTNAFQQPAPPANPFGTPAAPGTTGGAFGQPAALGQKPNPFGGPAPAPAFGQPTQPAASGFGQPAASAFGQPAALGGSTPFGGSTQPTSAFGQTATLGAKPNPFGAPAQTSAPAFGQSGFGQPAALGAKPNPFGVPAGGGGAFSSASQSAPTSSPFGQPAQQPQQAQSTSLPFGQAANNQPAANPFGQPAAQPAAANPFGQPATVGQPATAPANPFGQPPQQQQPQQQQPATNPFGAPAAPAAPANPFGKPAAASPFNTLAATTSAAAPAPNPFSQPSTSAPAPRPPGANGTGPYGPDATRQHPDLSTYAAQNPDKTLRMFKGKPVLYEELKPGTRPVPVLRNFDGSMVRIWMPNGAPAYTTQTEAEPEKYQDPVVMQQWRAFVETGKFAGGVMPESKAASAERMADLAVAVEPWVRRASALPGRLPMWRCVVEVGRRGDSSSEEGESSWGRLLRWGWRGGVGRGRREFFGAVGGLEVWWEGVVEEVRDYFFGVGVVLVEELGYEAGAEIGEKVLHLGDLAHAVDVYFLLGLRLLALESLEQGGGCDKLGNKRVVHVEGAGLVGVCSCFEGVELILVYPLQPLFDALEISSVETGIKVLDMAQVGEKLPLCQSTRWRR</sequence>
<evidence type="ECO:0000313" key="2">
    <source>
        <dbReference type="Proteomes" id="UP000724584"/>
    </source>
</evidence>